<organism evidence="1 3">
    <name type="scientific">Gibberella zeae (strain ATCC MYA-4620 / CBS 123657 / FGSC 9075 / NRRL 31084 / PH-1)</name>
    <name type="common">Wheat head blight fungus</name>
    <name type="synonym">Fusarium graminearum</name>
    <dbReference type="NCBI Taxonomy" id="229533"/>
    <lineage>
        <taxon>Eukaryota</taxon>
        <taxon>Fungi</taxon>
        <taxon>Dikarya</taxon>
        <taxon>Ascomycota</taxon>
        <taxon>Pezizomycotina</taxon>
        <taxon>Sordariomycetes</taxon>
        <taxon>Hypocreomycetidae</taxon>
        <taxon>Hypocreales</taxon>
        <taxon>Nectriaceae</taxon>
        <taxon>Fusarium</taxon>
    </lineage>
</organism>
<evidence type="ECO:0000313" key="3">
    <source>
        <dbReference type="Proteomes" id="UP000070720"/>
    </source>
</evidence>
<keyword evidence="3" id="KW-1185">Reference proteome</keyword>
<name>A0A098DIS8_GIBZE</name>
<reference evidence="1 3" key="3">
    <citation type="journal article" date="2015" name="BMC Genomics">
        <title>The completed genome sequence of the pathogenic ascomycete fungus Fusarium graminearum.</title>
        <authorList>
            <person name="King R."/>
            <person name="Urban M."/>
            <person name="Hammond-Kosack M.C."/>
            <person name="Hassani-Pak K."/>
            <person name="Hammond-Kosack K.E."/>
        </authorList>
    </citation>
    <scope>NUCLEOTIDE SEQUENCE [LARGE SCALE GENOMIC DNA]</scope>
    <source>
        <strain evidence="3">ATCC MYA-4620 / CBS 123657 / FGSC 9075 / NRRL 31084 / PH-1</strain>
        <strain evidence="1">PH-1</strain>
    </source>
</reference>
<reference evidence="2" key="4">
    <citation type="submission" date="2017-01" db="UniProtKB">
        <authorList>
            <consortium name="EnsemblFungi"/>
        </authorList>
    </citation>
    <scope>IDENTIFICATION</scope>
    <source>
        <strain evidence="2">PH-1 / ATCC MYA-4620 / FGSC 9075 / NRRL 31084</strain>
    </source>
</reference>
<protein>
    <submittedName>
        <fullName evidence="1">Chromosome 2, complete genome</fullName>
    </submittedName>
</protein>
<dbReference type="AlphaFoldDB" id="A0A098DIS8"/>
<dbReference type="VEuPathDB" id="FungiDB:FGRAMPH1_01G14151"/>
<sequence>MSGENDMTAWIPSYTQGEAIGQLCKKLTTRGPSMNSGNFERLLVQKHNYYNFNYKDEDNDMENGNELRMNDECMGLD</sequence>
<evidence type="ECO:0000313" key="1">
    <source>
        <dbReference type="EMBL" id="CEF78878.1"/>
    </source>
</evidence>
<evidence type="ECO:0000313" key="2">
    <source>
        <dbReference type="EnsemblFungi" id="CEF78878"/>
    </source>
</evidence>
<proteinExistence type="predicted"/>
<dbReference type="EnsemblFungi" id="CEF78878">
    <property type="protein sequence ID" value="CEF78878"/>
    <property type="gene ID" value="FGRRES_15212"/>
</dbReference>
<dbReference type="InParanoid" id="A0A098DIS8"/>
<gene>
    <name evidence="1" type="ORF">FGRAMPH1_01T14151</name>
</gene>
<dbReference type="EMBL" id="HG970333">
    <property type="protein sequence ID" value="CEF78878.1"/>
    <property type="molecule type" value="Genomic_DNA"/>
</dbReference>
<accession>A0A098DIS8</accession>
<dbReference type="Proteomes" id="UP000070720">
    <property type="component" value="Chromosome 2"/>
</dbReference>
<reference evidence="2 3" key="2">
    <citation type="journal article" date="2010" name="Nature">
        <title>Comparative genomics reveals mobile pathogenicity chromosomes in Fusarium.</title>
        <authorList>
            <person name="Ma L.J."/>
            <person name="van der Does H.C."/>
            <person name="Borkovich K.A."/>
            <person name="Coleman J.J."/>
            <person name="Daboussi M.J."/>
            <person name="Di Pietro A."/>
            <person name="Dufresne M."/>
            <person name="Freitag M."/>
            <person name="Grabherr M."/>
            <person name="Henrissat B."/>
            <person name="Houterman P.M."/>
            <person name="Kang S."/>
            <person name="Shim W.B."/>
            <person name="Woloshuk C."/>
            <person name="Xie X."/>
            <person name="Xu J.R."/>
            <person name="Antoniw J."/>
            <person name="Baker S.E."/>
            <person name="Bluhm B.H."/>
            <person name="Breakspear A."/>
            <person name="Brown D.W."/>
            <person name="Butchko R.A."/>
            <person name="Chapman S."/>
            <person name="Coulson R."/>
            <person name="Coutinho P.M."/>
            <person name="Danchin E.G."/>
            <person name="Diener A."/>
            <person name="Gale L.R."/>
            <person name="Gardiner D.M."/>
            <person name="Goff S."/>
            <person name="Hammond-Kosack K.E."/>
            <person name="Hilburn K."/>
            <person name="Hua-Van A."/>
            <person name="Jonkers W."/>
            <person name="Kazan K."/>
            <person name="Kodira C.D."/>
            <person name="Koehrsen M."/>
            <person name="Kumar L."/>
            <person name="Lee Y.H."/>
            <person name="Li L."/>
            <person name="Manners J.M."/>
            <person name="Miranda-Saavedra D."/>
            <person name="Mukherjee M."/>
            <person name="Park G."/>
            <person name="Park J."/>
            <person name="Park S.Y."/>
            <person name="Proctor R.H."/>
            <person name="Regev A."/>
            <person name="Ruiz-Roldan M.C."/>
            <person name="Sain D."/>
            <person name="Sakthikumar S."/>
            <person name="Sykes S."/>
            <person name="Schwartz D.C."/>
            <person name="Turgeon B.G."/>
            <person name="Wapinski I."/>
            <person name="Yoder O."/>
            <person name="Young S."/>
            <person name="Zeng Q."/>
            <person name="Zhou S."/>
            <person name="Galagan J."/>
            <person name="Cuomo C.A."/>
            <person name="Kistler H.C."/>
            <person name="Rep M."/>
        </authorList>
    </citation>
    <scope>GENOME REANNOTATION</scope>
    <source>
        <strain evidence="3">ATCC MYA-4620 / CBS 123657 / FGSC 9075 / NRRL 31084 / PH-1</strain>
        <strain evidence="2">PH-1 / ATCC MYA-4620 / FGSC 9075 / NRRL 31084</strain>
    </source>
</reference>
<accession>A0A0E0S5V3</accession>
<reference evidence="2 3" key="1">
    <citation type="journal article" date="2007" name="Science">
        <title>The Fusarium graminearum genome reveals a link between localized polymorphism and pathogen specialization.</title>
        <authorList>
            <person name="Cuomo C.A."/>
            <person name="Gueldener U."/>
            <person name="Xu J.-R."/>
            <person name="Trail F."/>
            <person name="Turgeon B.G."/>
            <person name="Di Pietro A."/>
            <person name="Walton J.D."/>
            <person name="Ma L.-J."/>
            <person name="Baker S.E."/>
            <person name="Rep M."/>
            <person name="Adam G."/>
            <person name="Antoniw J."/>
            <person name="Baldwin T."/>
            <person name="Calvo S.E."/>
            <person name="Chang Y.-L."/>
            <person name="DeCaprio D."/>
            <person name="Gale L.R."/>
            <person name="Gnerre S."/>
            <person name="Goswami R.S."/>
            <person name="Hammond-Kosack K."/>
            <person name="Harris L.J."/>
            <person name="Hilburn K."/>
            <person name="Kennell J.C."/>
            <person name="Kroken S."/>
            <person name="Magnuson J.K."/>
            <person name="Mannhaupt G."/>
            <person name="Mauceli E.W."/>
            <person name="Mewes H.-W."/>
            <person name="Mitterbauer R."/>
            <person name="Muehlbauer G."/>
            <person name="Muensterkoetter M."/>
            <person name="Nelson D."/>
            <person name="O'Donnell K."/>
            <person name="Ouellet T."/>
            <person name="Qi W."/>
            <person name="Quesneville H."/>
            <person name="Roncero M.I.G."/>
            <person name="Seong K.-Y."/>
            <person name="Tetko I.V."/>
            <person name="Urban M."/>
            <person name="Waalwijk C."/>
            <person name="Ward T.J."/>
            <person name="Yao J."/>
            <person name="Birren B.W."/>
            <person name="Kistler H.C."/>
        </authorList>
    </citation>
    <scope>NUCLEOTIDE SEQUENCE [LARGE SCALE GENOMIC DNA]</scope>
    <source>
        <strain evidence="3">ATCC MYA-4620 / CBS 123657 / FGSC 9075 / NRRL 31084 / PH-1</strain>
        <strain evidence="2">PH-1 / ATCC MYA-4620 / FGSC 9075 / NRRL 31084</strain>
    </source>
</reference>